<dbReference type="Proteomes" id="UP000295536">
    <property type="component" value="Unassembled WGS sequence"/>
</dbReference>
<evidence type="ECO:0000256" key="1">
    <source>
        <dbReference type="SAM" id="MobiDB-lite"/>
    </source>
</evidence>
<accession>A0A4R3L3B3</accession>
<dbReference type="InterPro" id="IPR055726">
    <property type="entry name" value="DUF7302"/>
</dbReference>
<sequence length="58" mass="6138">MRVLILQQAVLAGQMLAPGVVVDVDDATAAWLIEAGAAQALDQPAPESQPRKRAKTQE</sequence>
<dbReference type="Pfam" id="PF23976">
    <property type="entry name" value="DUF7302"/>
    <property type="match status" value="1"/>
</dbReference>
<dbReference type="EMBL" id="VJNC01000020">
    <property type="protein sequence ID" value="TSE18939.1"/>
    <property type="molecule type" value="Genomic_DNA"/>
</dbReference>
<keyword evidence="5" id="KW-1185">Reference proteome</keyword>
<reference evidence="3 5" key="2">
    <citation type="submission" date="2019-07" db="EMBL/GenBank/DDBJ databases">
        <title>Tepidimonas ignava SPS-1037 draft genome.</title>
        <authorList>
            <person name="Da Costa M.S."/>
            <person name="Froufe H.J.C."/>
            <person name="Egas C."/>
            <person name="Albuquerque L."/>
        </authorList>
    </citation>
    <scope>NUCLEOTIDE SEQUENCE [LARGE SCALE GENOMIC DNA]</scope>
    <source>
        <strain evidence="3 5">SPS-1037</strain>
    </source>
</reference>
<evidence type="ECO:0000313" key="5">
    <source>
        <dbReference type="Proteomes" id="UP000315577"/>
    </source>
</evidence>
<proteinExistence type="predicted"/>
<dbReference type="AlphaFoldDB" id="A0A4R3L3B3"/>
<dbReference type="Proteomes" id="UP000315577">
    <property type="component" value="Unassembled WGS sequence"/>
</dbReference>
<evidence type="ECO:0000313" key="2">
    <source>
        <dbReference type="EMBL" id="TCS94113.1"/>
    </source>
</evidence>
<name>A0A4R3L3B3_9BURK</name>
<dbReference type="RefSeq" id="WP_165902870.1">
    <property type="nucleotide sequence ID" value="NZ_SMAH01000020.1"/>
</dbReference>
<dbReference type="EMBL" id="SMAH01000020">
    <property type="protein sequence ID" value="TCS94113.1"/>
    <property type="molecule type" value="Genomic_DNA"/>
</dbReference>
<reference evidence="2 4" key="1">
    <citation type="submission" date="2019-03" db="EMBL/GenBank/DDBJ databases">
        <title>Genomic Encyclopedia of Type Strains, Phase IV (KMG-IV): sequencing the most valuable type-strain genomes for metagenomic binning, comparative biology and taxonomic classification.</title>
        <authorList>
            <person name="Goeker M."/>
        </authorList>
    </citation>
    <scope>NUCLEOTIDE SEQUENCE [LARGE SCALE GENOMIC DNA]</scope>
    <source>
        <strain evidence="2 4">DSM 12034</strain>
    </source>
</reference>
<protein>
    <submittedName>
        <fullName evidence="2">Uncharacterized protein</fullName>
    </submittedName>
</protein>
<evidence type="ECO:0000313" key="3">
    <source>
        <dbReference type="EMBL" id="TSE18939.1"/>
    </source>
</evidence>
<organism evidence="2 4">
    <name type="scientific">Tepidimonas ignava</name>
    <dbReference type="NCBI Taxonomy" id="114249"/>
    <lineage>
        <taxon>Bacteria</taxon>
        <taxon>Pseudomonadati</taxon>
        <taxon>Pseudomonadota</taxon>
        <taxon>Betaproteobacteria</taxon>
        <taxon>Burkholderiales</taxon>
        <taxon>Tepidimonas</taxon>
    </lineage>
</organism>
<gene>
    <name evidence="2" type="ORF">EDC36_12035</name>
    <name evidence="3" type="ORF">Tigna_02386</name>
</gene>
<evidence type="ECO:0000313" key="4">
    <source>
        <dbReference type="Proteomes" id="UP000295536"/>
    </source>
</evidence>
<feature type="region of interest" description="Disordered" evidence="1">
    <location>
        <begin position="39"/>
        <end position="58"/>
    </location>
</feature>
<comment type="caution">
    <text evidence="2">The sequence shown here is derived from an EMBL/GenBank/DDBJ whole genome shotgun (WGS) entry which is preliminary data.</text>
</comment>